<accession>A0ABU2WEQ0</accession>
<feature type="chain" id="PRO_5046707448" evidence="1">
    <location>
        <begin position="27"/>
        <end position="178"/>
    </location>
</feature>
<dbReference type="Gene3D" id="3.90.190.10">
    <property type="entry name" value="Protein tyrosine phosphatase superfamily"/>
    <property type="match status" value="1"/>
</dbReference>
<keyword evidence="4" id="KW-1185">Reference proteome</keyword>
<evidence type="ECO:0000313" key="4">
    <source>
        <dbReference type="Proteomes" id="UP001254608"/>
    </source>
</evidence>
<dbReference type="InterPro" id="IPR029021">
    <property type="entry name" value="Prot-tyrosine_phosphatase-like"/>
</dbReference>
<comment type="caution">
    <text evidence="3">The sequence shown here is derived from an EMBL/GenBank/DDBJ whole genome shotgun (WGS) entry which is preliminary data.</text>
</comment>
<dbReference type="EMBL" id="JAVRIC010000003">
    <property type="protein sequence ID" value="MDT0496342.1"/>
    <property type="molecule type" value="Genomic_DNA"/>
</dbReference>
<organism evidence="3 4">
    <name type="scientific">Banduia mediterranea</name>
    <dbReference type="NCBI Taxonomy" id="3075609"/>
    <lineage>
        <taxon>Bacteria</taxon>
        <taxon>Pseudomonadati</taxon>
        <taxon>Pseudomonadota</taxon>
        <taxon>Gammaproteobacteria</taxon>
        <taxon>Nevskiales</taxon>
        <taxon>Algiphilaceae</taxon>
        <taxon>Banduia</taxon>
    </lineage>
</organism>
<dbReference type="SUPFAM" id="SSF52799">
    <property type="entry name" value="(Phosphotyrosine protein) phosphatases II"/>
    <property type="match status" value="1"/>
</dbReference>
<dbReference type="Pfam" id="PF22741">
    <property type="entry name" value="PTP-NADK"/>
    <property type="match status" value="1"/>
</dbReference>
<protein>
    <submittedName>
        <fullName evidence="3">Sulfur transferase domain-containing protein</fullName>
    </submittedName>
</protein>
<keyword evidence="3" id="KW-0808">Transferase</keyword>
<proteinExistence type="predicted"/>
<gene>
    <name evidence="3" type="ORF">RM530_03035</name>
</gene>
<feature type="signal peptide" evidence="1">
    <location>
        <begin position="1"/>
        <end position="26"/>
    </location>
</feature>
<dbReference type="InterPro" id="IPR055214">
    <property type="entry name" value="PTP-NADK"/>
</dbReference>
<sequence>MSSNSLMAYALSLACLLVPAIPTAQAQEGTGMQIDQIDFVNMRHPEDGRVSGGQPTADQLRAAANAGLRHVIDLRPESEDAGFDEPALLQSLDVTYRRVPVAGSVGLTPQAVRALDEALADAGGEPTMIHCASGNRVGAMMALRAHWLHGASAEDALKIGRDYGLTGMEPAVRQLLGQ</sequence>
<dbReference type="GO" id="GO:0016740">
    <property type="term" value="F:transferase activity"/>
    <property type="evidence" value="ECO:0007669"/>
    <property type="project" value="UniProtKB-KW"/>
</dbReference>
<evidence type="ECO:0000313" key="3">
    <source>
        <dbReference type="EMBL" id="MDT0496342.1"/>
    </source>
</evidence>
<dbReference type="RefSeq" id="WP_311363735.1">
    <property type="nucleotide sequence ID" value="NZ_JAVRIC010000003.1"/>
</dbReference>
<evidence type="ECO:0000256" key="1">
    <source>
        <dbReference type="SAM" id="SignalP"/>
    </source>
</evidence>
<feature type="domain" description="DSP-PTPase phosphatase fused to NAD+ Kinase" evidence="2">
    <location>
        <begin position="50"/>
        <end position="144"/>
    </location>
</feature>
<dbReference type="Proteomes" id="UP001254608">
    <property type="component" value="Unassembled WGS sequence"/>
</dbReference>
<name>A0ABU2WEQ0_9GAMM</name>
<reference evidence="3 4" key="1">
    <citation type="submission" date="2023-09" db="EMBL/GenBank/DDBJ databases">
        <authorList>
            <person name="Rey-Velasco X."/>
        </authorList>
    </citation>
    <scope>NUCLEOTIDE SEQUENCE [LARGE SCALE GENOMIC DNA]</scope>
    <source>
        <strain evidence="3 4">W345</strain>
    </source>
</reference>
<keyword evidence="1" id="KW-0732">Signal</keyword>
<evidence type="ECO:0000259" key="2">
    <source>
        <dbReference type="Pfam" id="PF22741"/>
    </source>
</evidence>